<feature type="region of interest" description="Disordered" evidence="1">
    <location>
        <begin position="1"/>
        <end position="23"/>
    </location>
</feature>
<dbReference type="RefSeq" id="WP_091222888.1">
    <property type="nucleotide sequence ID" value="NZ_FNHE01000012.1"/>
</dbReference>
<dbReference type="EMBL" id="FNHE01000012">
    <property type="protein sequence ID" value="SDN13292.1"/>
    <property type="molecule type" value="Genomic_DNA"/>
</dbReference>
<gene>
    <name evidence="3" type="ORF">SAMN05660642_04148</name>
</gene>
<dbReference type="Proteomes" id="UP000198680">
    <property type="component" value="Unassembled WGS sequence"/>
</dbReference>
<keyword evidence="4" id="KW-1185">Reference proteome</keyword>
<proteinExistence type="predicted"/>
<sequence>MPTFPALHHSPARTAAAGRPDDVPTSRAVASELVLHRLVRRELGLLAELCAWASADDADRTRDLTRHADLLARLLLHHHAVERELLWPALLRAAPAARPRVEAWHARVAGLDSRLRGLSTAARQWAVAASGKARDAVTLACMDLADAVDAQTAEEERELLPLLGAHLSPAAWAEVTRAARCPLSRRERSLVLGLALEDACAADRARLLAGLPASTRLAWRLVGRRRHRATVVRLRGEPPAR</sequence>
<dbReference type="AlphaFoldDB" id="A0A1G9YVT9"/>
<protein>
    <submittedName>
        <fullName evidence="3">Hemerythrin HHE cation binding domain-containing protein</fullName>
    </submittedName>
</protein>
<reference evidence="4" key="1">
    <citation type="submission" date="2016-10" db="EMBL/GenBank/DDBJ databases">
        <authorList>
            <person name="Varghese N."/>
            <person name="Submissions S."/>
        </authorList>
    </citation>
    <scope>NUCLEOTIDE SEQUENCE [LARGE SCALE GENOMIC DNA]</scope>
    <source>
        <strain evidence="4">DSM 45419</strain>
    </source>
</reference>
<evidence type="ECO:0000256" key="1">
    <source>
        <dbReference type="SAM" id="MobiDB-lite"/>
    </source>
</evidence>
<accession>A0A1G9YVT9</accession>
<dbReference type="Pfam" id="PF01814">
    <property type="entry name" value="Hemerythrin"/>
    <property type="match status" value="1"/>
</dbReference>
<name>A0A1G9YVT9_9ACTN</name>
<organism evidence="3 4">
    <name type="scientific">Geodermatophilus siccatus</name>
    <dbReference type="NCBI Taxonomy" id="1137991"/>
    <lineage>
        <taxon>Bacteria</taxon>
        <taxon>Bacillati</taxon>
        <taxon>Actinomycetota</taxon>
        <taxon>Actinomycetes</taxon>
        <taxon>Geodermatophilales</taxon>
        <taxon>Geodermatophilaceae</taxon>
        <taxon>Geodermatophilus</taxon>
    </lineage>
</organism>
<feature type="domain" description="Hemerythrin-like" evidence="2">
    <location>
        <begin position="36"/>
        <end position="163"/>
    </location>
</feature>
<evidence type="ECO:0000259" key="2">
    <source>
        <dbReference type="Pfam" id="PF01814"/>
    </source>
</evidence>
<evidence type="ECO:0000313" key="3">
    <source>
        <dbReference type="EMBL" id="SDN13292.1"/>
    </source>
</evidence>
<dbReference type="InterPro" id="IPR012312">
    <property type="entry name" value="Hemerythrin-like"/>
</dbReference>
<dbReference type="OrthoDB" id="5197650at2"/>
<dbReference type="Gene3D" id="1.20.120.520">
    <property type="entry name" value="nmb1532 protein domain like"/>
    <property type="match status" value="1"/>
</dbReference>
<evidence type="ECO:0000313" key="4">
    <source>
        <dbReference type="Proteomes" id="UP000198680"/>
    </source>
</evidence>
<dbReference type="STRING" id="1137991.SAMN05660642_04148"/>